<dbReference type="AlphaFoldDB" id="W6Z9P9"/>
<dbReference type="GeneID" id="19124227"/>
<keyword evidence="1" id="KW-0732">Signal</keyword>
<name>W6Z9P9_COCMI</name>
<evidence type="ECO:0000256" key="1">
    <source>
        <dbReference type="SAM" id="SignalP"/>
    </source>
</evidence>
<proteinExistence type="predicted"/>
<protein>
    <recommendedName>
        <fullName evidence="4">Hydrophobin</fullName>
    </recommendedName>
</protein>
<gene>
    <name evidence="2" type="ORF">COCMIDRAFT_4420</name>
</gene>
<dbReference type="HOGENOM" id="CLU_2811954_0_0_1"/>
<dbReference type="KEGG" id="bor:COCMIDRAFT_4420"/>
<reference evidence="2 3" key="1">
    <citation type="journal article" date="2013" name="PLoS Genet.">
        <title>Comparative genome structure, secondary metabolite, and effector coding capacity across Cochliobolus pathogens.</title>
        <authorList>
            <person name="Condon B.J."/>
            <person name="Leng Y."/>
            <person name="Wu D."/>
            <person name="Bushley K.E."/>
            <person name="Ohm R.A."/>
            <person name="Otillar R."/>
            <person name="Martin J."/>
            <person name="Schackwitz W."/>
            <person name="Grimwood J."/>
            <person name="MohdZainudin N."/>
            <person name="Xue C."/>
            <person name="Wang R."/>
            <person name="Manning V.A."/>
            <person name="Dhillon B."/>
            <person name="Tu Z.J."/>
            <person name="Steffenson B.J."/>
            <person name="Salamov A."/>
            <person name="Sun H."/>
            <person name="Lowry S."/>
            <person name="LaButti K."/>
            <person name="Han J."/>
            <person name="Copeland A."/>
            <person name="Lindquist E."/>
            <person name="Barry K."/>
            <person name="Schmutz J."/>
            <person name="Baker S.E."/>
            <person name="Ciuffetti L.M."/>
            <person name="Grigoriev I.V."/>
            <person name="Zhong S."/>
            <person name="Turgeon B.G."/>
        </authorList>
    </citation>
    <scope>NUCLEOTIDE SEQUENCE [LARGE SCALE GENOMIC DNA]</scope>
    <source>
        <strain evidence="2 3">ATCC 44560</strain>
    </source>
</reference>
<evidence type="ECO:0000313" key="3">
    <source>
        <dbReference type="Proteomes" id="UP000054032"/>
    </source>
</evidence>
<dbReference type="EMBL" id="KI963965">
    <property type="protein sequence ID" value="EUC46513.1"/>
    <property type="molecule type" value="Genomic_DNA"/>
</dbReference>
<sequence>MKITTFLTTLVVLTPTVFARCLILGSGNGQTCPLTATVITCDLGSTPGLFSCKQIPQTTSYCCLTAQ</sequence>
<organism evidence="2 3">
    <name type="scientific">Bipolaris oryzae ATCC 44560</name>
    <dbReference type="NCBI Taxonomy" id="930090"/>
    <lineage>
        <taxon>Eukaryota</taxon>
        <taxon>Fungi</taxon>
        <taxon>Dikarya</taxon>
        <taxon>Ascomycota</taxon>
        <taxon>Pezizomycotina</taxon>
        <taxon>Dothideomycetes</taxon>
        <taxon>Pleosporomycetidae</taxon>
        <taxon>Pleosporales</taxon>
        <taxon>Pleosporineae</taxon>
        <taxon>Pleosporaceae</taxon>
        <taxon>Bipolaris</taxon>
    </lineage>
</organism>
<evidence type="ECO:0000313" key="2">
    <source>
        <dbReference type="EMBL" id="EUC46513.1"/>
    </source>
</evidence>
<keyword evidence="3" id="KW-1185">Reference proteome</keyword>
<dbReference type="RefSeq" id="XP_007686938.1">
    <property type="nucleotide sequence ID" value="XM_007688748.1"/>
</dbReference>
<accession>W6Z9P9</accession>
<feature type="chain" id="PRO_5004889835" description="Hydrophobin" evidence="1">
    <location>
        <begin position="20"/>
        <end position="67"/>
    </location>
</feature>
<feature type="signal peptide" evidence="1">
    <location>
        <begin position="1"/>
        <end position="19"/>
    </location>
</feature>
<evidence type="ECO:0008006" key="4">
    <source>
        <dbReference type="Google" id="ProtNLM"/>
    </source>
</evidence>
<dbReference type="Proteomes" id="UP000054032">
    <property type="component" value="Unassembled WGS sequence"/>
</dbReference>